<gene>
    <name evidence="8" type="ORF">SPICUR_01730</name>
</gene>
<evidence type="ECO:0000256" key="3">
    <source>
        <dbReference type="ARBA" id="ARBA00022989"/>
    </source>
</evidence>
<dbReference type="RefSeq" id="WP_023365418.1">
    <property type="nucleotide sequence ID" value="NC_022664.1"/>
</dbReference>
<keyword evidence="2 6" id="KW-0812">Transmembrane</keyword>
<dbReference type="Proteomes" id="UP000017640">
    <property type="component" value="Chromosome"/>
</dbReference>
<reference evidence="8 9" key="1">
    <citation type="journal article" date="2013" name="BMC Genomics">
        <title>Genomes of "Spiribacter", a streamlined, successful halophilic bacterium.</title>
        <authorList>
            <person name="Lopez-Perez M."/>
            <person name="Ghai R."/>
            <person name="Leon M.J."/>
            <person name="Rodriguez-Olmos A."/>
            <person name="Copa-Patino J.L."/>
            <person name="Soliveri J."/>
            <person name="Sanchez-Porro C."/>
            <person name="Ventosa A."/>
            <person name="Rodriguez-Valera F."/>
        </authorList>
    </citation>
    <scope>NUCLEOTIDE SEQUENCE [LARGE SCALE GENOMIC DNA]</scope>
    <source>
        <strain evidence="8 9">UAH-SP71</strain>
    </source>
</reference>
<dbReference type="eggNOG" id="COG0810">
    <property type="taxonomic scope" value="Bacteria"/>
</dbReference>
<protein>
    <recommendedName>
        <fullName evidence="7">TonB C-terminal domain-containing protein</fullName>
    </recommendedName>
</protein>
<dbReference type="KEGG" id="spiu:SPICUR_01730"/>
<dbReference type="EMBL" id="CP005990">
    <property type="protein sequence ID" value="AGY91365.1"/>
    <property type="molecule type" value="Genomic_DNA"/>
</dbReference>
<evidence type="ECO:0000259" key="7">
    <source>
        <dbReference type="PROSITE" id="PS52015"/>
    </source>
</evidence>
<proteinExistence type="predicted"/>
<dbReference type="STRING" id="1335757.SPICUR_01730"/>
<feature type="region of interest" description="Disordered" evidence="5">
    <location>
        <begin position="68"/>
        <end position="92"/>
    </location>
</feature>
<dbReference type="InterPro" id="IPR037682">
    <property type="entry name" value="TonB_C"/>
</dbReference>
<sequence>MEDAALVRDRLVMAVLLSALVHLIVIFGPFGPNALSSPRIETREPLELALRTASTSRRSSLRLITGAAPESWQAEPTSSTRQRSVDGTPDDAPTARYLRDWIVHTETIGNREYPHELIEAGITGRVIMAISLDADGQIVGIRIIGGSNHSALRDAARALVRDAAPYPAVPPEVLQGNDELIITRTWSFGEEQS</sequence>
<dbReference type="AlphaFoldDB" id="U5T1R4"/>
<evidence type="ECO:0000256" key="6">
    <source>
        <dbReference type="SAM" id="Phobius"/>
    </source>
</evidence>
<keyword evidence="9" id="KW-1185">Reference proteome</keyword>
<evidence type="ECO:0000256" key="1">
    <source>
        <dbReference type="ARBA" id="ARBA00004167"/>
    </source>
</evidence>
<dbReference type="GO" id="GO:0016020">
    <property type="term" value="C:membrane"/>
    <property type="evidence" value="ECO:0007669"/>
    <property type="project" value="UniProtKB-SubCell"/>
</dbReference>
<dbReference type="NCBIfam" id="TIGR01352">
    <property type="entry name" value="tonB_Cterm"/>
    <property type="match status" value="1"/>
</dbReference>
<dbReference type="PROSITE" id="PS52015">
    <property type="entry name" value="TONB_CTD"/>
    <property type="match status" value="1"/>
</dbReference>
<keyword evidence="4 6" id="KW-0472">Membrane</keyword>
<dbReference type="Gene3D" id="3.30.1150.10">
    <property type="match status" value="1"/>
</dbReference>
<feature type="domain" description="TonB C-terminal" evidence="7">
    <location>
        <begin position="98"/>
        <end position="193"/>
    </location>
</feature>
<dbReference type="SUPFAM" id="SSF74653">
    <property type="entry name" value="TolA/TonB C-terminal domain"/>
    <property type="match status" value="1"/>
</dbReference>
<dbReference type="Pfam" id="PF03544">
    <property type="entry name" value="TonB_C"/>
    <property type="match status" value="1"/>
</dbReference>
<dbReference type="InterPro" id="IPR006260">
    <property type="entry name" value="TonB/TolA_C"/>
</dbReference>
<evidence type="ECO:0000256" key="4">
    <source>
        <dbReference type="ARBA" id="ARBA00023136"/>
    </source>
</evidence>
<dbReference type="GO" id="GO:0055085">
    <property type="term" value="P:transmembrane transport"/>
    <property type="evidence" value="ECO:0007669"/>
    <property type="project" value="InterPro"/>
</dbReference>
<evidence type="ECO:0000313" key="8">
    <source>
        <dbReference type="EMBL" id="AGY91365.1"/>
    </source>
</evidence>
<evidence type="ECO:0000313" key="9">
    <source>
        <dbReference type="Proteomes" id="UP000017640"/>
    </source>
</evidence>
<accession>U5T1R4</accession>
<name>U5T1R4_9GAMM</name>
<feature type="transmembrane region" description="Helical" evidence="6">
    <location>
        <begin position="12"/>
        <end position="30"/>
    </location>
</feature>
<evidence type="ECO:0000256" key="2">
    <source>
        <dbReference type="ARBA" id="ARBA00022692"/>
    </source>
</evidence>
<comment type="subcellular location">
    <subcellularLocation>
        <location evidence="1">Membrane</location>
        <topology evidence="1">Single-pass membrane protein</topology>
    </subcellularLocation>
</comment>
<evidence type="ECO:0000256" key="5">
    <source>
        <dbReference type="SAM" id="MobiDB-lite"/>
    </source>
</evidence>
<dbReference type="OrthoDB" id="9803361at2"/>
<dbReference type="HOGENOM" id="CLU_1407972_0_0_6"/>
<keyword evidence="3 6" id="KW-1133">Transmembrane helix</keyword>
<organism evidence="8 9">
    <name type="scientific">Spiribacter curvatus</name>
    <dbReference type="NCBI Taxonomy" id="1335757"/>
    <lineage>
        <taxon>Bacteria</taxon>
        <taxon>Pseudomonadati</taxon>
        <taxon>Pseudomonadota</taxon>
        <taxon>Gammaproteobacteria</taxon>
        <taxon>Chromatiales</taxon>
        <taxon>Ectothiorhodospiraceae</taxon>
        <taxon>Spiribacter</taxon>
    </lineage>
</organism>